<gene>
    <name evidence="1" type="ORF">SAMN03080606_04274</name>
</gene>
<dbReference type="AlphaFoldDB" id="A0A1G5LBQ5"/>
<evidence type="ECO:0008006" key="3">
    <source>
        <dbReference type="Google" id="ProtNLM"/>
    </source>
</evidence>
<keyword evidence="2" id="KW-1185">Reference proteome</keyword>
<dbReference type="EMBL" id="FMUS01000049">
    <property type="protein sequence ID" value="SCZ10302.1"/>
    <property type="molecule type" value="Genomic_DNA"/>
</dbReference>
<dbReference type="OrthoDB" id="1955773at2"/>
<proteinExistence type="predicted"/>
<dbReference type="RefSeq" id="WP_091547613.1">
    <property type="nucleotide sequence ID" value="NZ_FMUS01000049.1"/>
</dbReference>
<organism evidence="1 2">
    <name type="scientific">Alkaliphilus peptidifermentans DSM 18978</name>
    <dbReference type="NCBI Taxonomy" id="1120976"/>
    <lineage>
        <taxon>Bacteria</taxon>
        <taxon>Bacillati</taxon>
        <taxon>Bacillota</taxon>
        <taxon>Clostridia</taxon>
        <taxon>Peptostreptococcales</taxon>
        <taxon>Natronincolaceae</taxon>
        <taxon>Alkaliphilus</taxon>
    </lineage>
</organism>
<protein>
    <recommendedName>
        <fullName evidence="3">Core-binding (CB) domain-containing protein</fullName>
    </recommendedName>
</protein>
<dbReference type="STRING" id="1120976.SAMN03080606_04274"/>
<dbReference type="Proteomes" id="UP000198636">
    <property type="component" value="Unassembled WGS sequence"/>
</dbReference>
<reference evidence="1 2" key="1">
    <citation type="submission" date="2016-10" db="EMBL/GenBank/DDBJ databases">
        <authorList>
            <person name="de Groot N.N."/>
        </authorList>
    </citation>
    <scope>NUCLEOTIDE SEQUENCE [LARGE SCALE GENOMIC DNA]</scope>
    <source>
        <strain evidence="1 2">DSM 18978</strain>
    </source>
</reference>
<name>A0A1G5LBQ5_9FIRM</name>
<sequence>MTKSNFKAYLKKQGQSIGKYYPKGKALGLNAINDIIMWANRVERLFDLNLDVIAQGSKETQELLKKINHSNLVSDKQKRNYSGAVRAYFEFINGHVLPSEQ</sequence>
<evidence type="ECO:0000313" key="2">
    <source>
        <dbReference type="Proteomes" id="UP000198636"/>
    </source>
</evidence>
<accession>A0A1G5LBQ5</accession>
<evidence type="ECO:0000313" key="1">
    <source>
        <dbReference type="EMBL" id="SCZ10302.1"/>
    </source>
</evidence>